<reference evidence="2" key="1">
    <citation type="journal article" date="2012" name="Nature">
        <title>The tomato genome sequence provides insights into fleshy fruit evolution.</title>
        <authorList>
            <consortium name="Tomato Genome Consortium"/>
        </authorList>
    </citation>
    <scope>NUCLEOTIDE SEQUENCE [LARGE SCALE GENOMIC DNA]</scope>
    <source>
        <strain evidence="2">cv. Heinz 1706</strain>
    </source>
</reference>
<proteinExistence type="predicted"/>
<dbReference type="Gramene" id="Solyc09g057900.2.1">
    <property type="protein sequence ID" value="Solyc09g057900.2.1"/>
    <property type="gene ID" value="Solyc09g057900.2"/>
</dbReference>
<dbReference type="EnsemblPlants" id="Solyc09g057900.2.1">
    <property type="protein sequence ID" value="Solyc09g057900.2.1"/>
    <property type="gene ID" value="Solyc09g057900.2"/>
</dbReference>
<feature type="coiled-coil region" evidence="1">
    <location>
        <begin position="23"/>
        <end position="64"/>
    </location>
</feature>
<sequence>MMLHHIGSKPIREIIYQKKISALRSTREDITSLNEENKSLNEENKTLNNRLSTLEDAMKEVLKMREVFKAHQSHVAATTSSFSTE</sequence>
<evidence type="ECO:0000313" key="2">
    <source>
        <dbReference type="EnsemblPlants" id="Solyc09g057900.2.1"/>
    </source>
</evidence>
<protein>
    <submittedName>
        <fullName evidence="2">Uncharacterized protein</fullName>
    </submittedName>
</protein>
<dbReference type="PaxDb" id="4081-Solyc09g057900.1.1"/>
<dbReference type="AlphaFoldDB" id="A0A3Q7IYB7"/>
<accession>A0A3Q7IYB7</accession>
<dbReference type="PANTHER" id="PTHR33499">
    <property type="entry name" value="OS12G0282400 PROTEIN-RELATED"/>
    <property type="match status" value="1"/>
</dbReference>
<dbReference type="InParanoid" id="A0A3Q7IYB7"/>
<keyword evidence="1" id="KW-0175">Coiled coil</keyword>
<dbReference type="PANTHER" id="PTHR33499:SF40">
    <property type="entry name" value="TRANSPOSASE-ASSOCIATED DOMAIN-CONTAINING PROTEIN"/>
    <property type="match status" value="1"/>
</dbReference>
<reference evidence="2" key="2">
    <citation type="submission" date="2019-01" db="UniProtKB">
        <authorList>
            <consortium name="EnsemblPlants"/>
        </authorList>
    </citation>
    <scope>IDENTIFICATION</scope>
    <source>
        <strain evidence="2">cv. Heinz 1706</strain>
    </source>
</reference>
<name>A0A3Q7IYB7_SOLLC</name>
<keyword evidence="3" id="KW-1185">Reference proteome</keyword>
<dbReference type="Proteomes" id="UP000004994">
    <property type="component" value="Chromosome 9"/>
</dbReference>
<evidence type="ECO:0000313" key="3">
    <source>
        <dbReference type="Proteomes" id="UP000004994"/>
    </source>
</evidence>
<evidence type="ECO:0000256" key="1">
    <source>
        <dbReference type="SAM" id="Coils"/>
    </source>
</evidence>
<organism evidence="2">
    <name type="scientific">Solanum lycopersicum</name>
    <name type="common">Tomato</name>
    <name type="synonym">Lycopersicon esculentum</name>
    <dbReference type="NCBI Taxonomy" id="4081"/>
    <lineage>
        <taxon>Eukaryota</taxon>
        <taxon>Viridiplantae</taxon>
        <taxon>Streptophyta</taxon>
        <taxon>Embryophyta</taxon>
        <taxon>Tracheophyta</taxon>
        <taxon>Spermatophyta</taxon>
        <taxon>Magnoliopsida</taxon>
        <taxon>eudicotyledons</taxon>
        <taxon>Gunneridae</taxon>
        <taxon>Pentapetalae</taxon>
        <taxon>asterids</taxon>
        <taxon>lamiids</taxon>
        <taxon>Solanales</taxon>
        <taxon>Solanaceae</taxon>
        <taxon>Solanoideae</taxon>
        <taxon>Solaneae</taxon>
        <taxon>Solanum</taxon>
        <taxon>Solanum subgen. Lycopersicon</taxon>
    </lineage>
</organism>